<dbReference type="Gene3D" id="1.10.600.10">
    <property type="entry name" value="Farnesyl Diphosphate Synthase"/>
    <property type="match status" value="1"/>
</dbReference>
<proteinExistence type="inferred from homology"/>
<sequence>MEVISIFGPKHGSLISLHSSYNLFKVSKVTRFRRTLFPSNHAKVFRFKALTCDNQESNNMFKELPTSEWTHHFHSIQVDVSEMDAIRIEIDALKPKVKNILMSFQGIDSTKKRILMIYMLISLGLACQFEEEIYETLKEGFGKIEEMMANEEDLYTVSIIFWVFRRYGHYISSDFFRRFKGNDGNFKKSLIGDAKGMLSFYEAANMATTKDYILDEALSFTSSHLESLAANGACPPHMSRRIRNALNASQHWNMEMLVAVEYISFYEKEKDHNAMLLKFSKLNFKFLQLQYLQELKVLTKWYKEVDFVSKLPPYFRDRIVENHFFIQTLFVESQHSRARIMMAKYFILLVIQDDTLDRYASLPEAESLVNSLNRWAPDHAMDKQPDYLKFVFKFILDTFEEFEKELRPEGGSFGVCATIEEFKSLVKANLEAEKWALADNMPSFEEYIEVTGVGITAMTTLMGAMMCMGKIVPKEDYKWLKSRPKIIQALAIKGRLMNDMKGYKEDMSRGYAANAVTCYMKQYRVTEQEALKEFEKMVAVANKTVNEEFLTTMGVSRLVLKLAMGVGLMISITYSEDEGYTHPEGKIKEKMTTLFVDQIPL</sequence>
<dbReference type="GO" id="GO:0016102">
    <property type="term" value="P:diterpenoid biosynthetic process"/>
    <property type="evidence" value="ECO:0007669"/>
    <property type="project" value="InterPro"/>
</dbReference>
<feature type="domain" description="Terpene synthase N-terminal" evidence="8">
    <location>
        <begin position="68"/>
        <end position="246"/>
    </location>
</feature>
<dbReference type="Proteomes" id="UP000078284">
    <property type="component" value="Chromosome 3"/>
</dbReference>
<dbReference type="EMBL" id="LUHQ01000003">
    <property type="protein sequence ID" value="OAP01294.1"/>
    <property type="molecule type" value="Genomic_DNA"/>
</dbReference>
<dbReference type="InterPro" id="IPR008949">
    <property type="entry name" value="Isoprenoid_synthase_dom_sf"/>
</dbReference>
<dbReference type="InterPro" id="IPR005630">
    <property type="entry name" value="Terpene_synthase_metal-bd"/>
</dbReference>
<dbReference type="SFLD" id="SFLDS00005">
    <property type="entry name" value="Isoprenoid_Synthase_Type_I"/>
    <property type="match status" value="1"/>
</dbReference>
<evidence type="ECO:0008006" key="12">
    <source>
        <dbReference type="Google" id="ProtNLM"/>
    </source>
</evidence>
<evidence type="ECO:0000256" key="3">
    <source>
        <dbReference type="ARBA" id="ARBA00022723"/>
    </source>
</evidence>
<evidence type="ECO:0000256" key="2">
    <source>
        <dbReference type="ARBA" id="ARBA00001946"/>
    </source>
</evidence>
<evidence type="ECO:0000259" key="9">
    <source>
        <dbReference type="Pfam" id="PF03936"/>
    </source>
</evidence>
<dbReference type="GO" id="GO:0000287">
    <property type="term" value="F:magnesium ion binding"/>
    <property type="evidence" value="ECO:0007669"/>
    <property type="project" value="InterPro"/>
</dbReference>
<comment type="caution">
    <text evidence="10">The sequence shown here is derived from an EMBL/GenBank/DDBJ whole genome shotgun (WGS) entry which is preliminary data.</text>
</comment>
<dbReference type="InterPro" id="IPR001906">
    <property type="entry name" value="Terpene_synth_N"/>
</dbReference>
<protein>
    <recommendedName>
        <fullName evidence="12">Terpenoid synthase 7</fullName>
    </recommendedName>
</protein>
<dbReference type="SFLD" id="SFLDG01019">
    <property type="entry name" value="Terpene_Cyclase_Like_1_C_Termi"/>
    <property type="match status" value="1"/>
</dbReference>
<dbReference type="PANTHER" id="PTHR31225:SF242">
    <property type="entry name" value="TERPENOID SYNTHASE 9"/>
    <property type="match status" value="1"/>
</dbReference>
<dbReference type="GO" id="GO:0010333">
    <property type="term" value="F:terpene synthase activity"/>
    <property type="evidence" value="ECO:0007669"/>
    <property type="project" value="InterPro"/>
</dbReference>
<evidence type="ECO:0000313" key="10">
    <source>
        <dbReference type="EMBL" id="OAP01294.1"/>
    </source>
</evidence>
<keyword evidence="6" id="KW-0456">Lyase</keyword>
<dbReference type="FunFam" id="1.10.600.10:FF:000007">
    <property type="entry name" value="Isoprene synthase, chloroplastic"/>
    <property type="match status" value="1"/>
</dbReference>
<dbReference type="SUPFAM" id="SSF48576">
    <property type="entry name" value="Terpenoid synthases"/>
    <property type="match status" value="1"/>
</dbReference>
<comment type="cofactor">
    <cofactor evidence="1">
        <name>Mn(2+)</name>
        <dbReference type="ChEBI" id="CHEBI:29035"/>
    </cofactor>
</comment>
<dbReference type="PANTHER" id="PTHR31225">
    <property type="entry name" value="OS04G0344100 PROTEIN-RELATED"/>
    <property type="match status" value="1"/>
</dbReference>
<accession>A0A178V664</accession>
<comment type="cofactor">
    <cofactor evidence="2">
        <name>Mg(2+)</name>
        <dbReference type="ChEBI" id="CHEBI:18420"/>
    </cofactor>
</comment>
<keyword evidence="5" id="KW-0464">Manganese</keyword>
<dbReference type="Pfam" id="PF01397">
    <property type="entry name" value="Terpene_synth"/>
    <property type="match status" value="1"/>
</dbReference>
<evidence type="ECO:0000259" key="8">
    <source>
        <dbReference type="Pfam" id="PF01397"/>
    </source>
</evidence>
<evidence type="ECO:0000256" key="5">
    <source>
        <dbReference type="ARBA" id="ARBA00023211"/>
    </source>
</evidence>
<keyword evidence="4" id="KW-0460">Magnesium</keyword>
<dbReference type="AlphaFoldDB" id="A0A178V664"/>
<evidence type="ECO:0000313" key="11">
    <source>
        <dbReference type="Proteomes" id="UP000078284"/>
    </source>
</evidence>
<evidence type="ECO:0000256" key="7">
    <source>
        <dbReference type="ARBA" id="ARBA00038405"/>
    </source>
</evidence>
<dbReference type="ExpressionAtlas" id="A0A178V664">
    <property type="expression patterns" value="baseline and differential"/>
</dbReference>
<dbReference type="InterPro" id="IPR036965">
    <property type="entry name" value="Terpene_synth_N_sf"/>
</dbReference>
<comment type="similarity">
    <text evidence="7">Belongs to the terpene synthase family. Tpsa subfamily.</text>
</comment>
<dbReference type="Pfam" id="PF03936">
    <property type="entry name" value="Terpene_synth_C"/>
    <property type="match status" value="1"/>
</dbReference>
<evidence type="ECO:0000256" key="6">
    <source>
        <dbReference type="ARBA" id="ARBA00023239"/>
    </source>
</evidence>
<name>A0A178V664_ARATH</name>
<dbReference type="SUPFAM" id="SSF48239">
    <property type="entry name" value="Terpenoid cyclases/Protein prenyltransferases"/>
    <property type="match status" value="1"/>
</dbReference>
<dbReference type="InterPro" id="IPR044814">
    <property type="entry name" value="Terpene_cyclase_plant_C1"/>
</dbReference>
<dbReference type="InterPro" id="IPR050148">
    <property type="entry name" value="Terpene_synthase-like"/>
</dbReference>
<dbReference type="InterPro" id="IPR034741">
    <property type="entry name" value="Terpene_cyclase-like_1_C"/>
</dbReference>
<feature type="domain" description="Terpene synthase metal-binding" evidence="9">
    <location>
        <begin position="303"/>
        <end position="543"/>
    </location>
</feature>
<dbReference type="CDD" id="cd00684">
    <property type="entry name" value="Terpene_cyclase_plant_C1"/>
    <property type="match status" value="1"/>
</dbReference>
<organism evidence="10 11">
    <name type="scientific">Arabidopsis thaliana</name>
    <name type="common">Mouse-ear cress</name>
    <dbReference type="NCBI Taxonomy" id="3702"/>
    <lineage>
        <taxon>Eukaryota</taxon>
        <taxon>Viridiplantae</taxon>
        <taxon>Streptophyta</taxon>
        <taxon>Embryophyta</taxon>
        <taxon>Tracheophyta</taxon>
        <taxon>Spermatophyta</taxon>
        <taxon>Magnoliopsida</taxon>
        <taxon>eudicotyledons</taxon>
        <taxon>Gunneridae</taxon>
        <taxon>Pentapetalae</taxon>
        <taxon>rosids</taxon>
        <taxon>malvids</taxon>
        <taxon>Brassicales</taxon>
        <taxon>Brassicaceae</taxon>
        <taxon>Camelineae</taxon>
        <taxon>Arabidopsis</taxon>
    </lineage>
</organism>
<evidence type="ECO:0000256" key="4">
    <source>
        <dbReference type="ARBA" id="ARBA00022842"/>
    </source>
</evidence>
<dbReference type="InterPro" id="IPR008930">
    <property type="entry name" value="Terpenoid_cyclase/PrenylTrfase"/>
</dbReference>
<dbReference type="Gene3D" id="1.50.10.130">
    <property type="entry name" value="Terpene synthase, N-terminal domain"/>
    <property type="match status" value="1"/>
</dbReference>
<evidence type="ECO:0000256" key="1">
    <source>
        <dbReference type="ARBA" id="ARBA00001936"/>
    </source>
</evidence>
<reference evidence="11" key="1">
    <citation type="journal article" date="2016" name="Proc. Natl. Acad. Sci. U.S.A.">
        <title>Chromosome-level assembly of Arabidopsis thaliana Ler reveals the extent of translocation and inversion polymorphisms.</title>
        <authorList>
            <person name="Zapata L."/>
            <person name="Ding J."/>
            <person name="Willing E.M."/>
            <person name="Hartwig B."/>
            <person name="Bezdan D."/>
            <person name="Jiao W.B."/>
            <person name="Patel V."/>
            <person name="Velikkakam James G."/>
            <person name="Koornneef M."/>
            <person name="Ossowski S."/>
            <person name="Schneeberger K."/>
        </authorList>
    </citation>
    <scope>NUCLEOTIDE SEQUENCE [LARGE SCALE GENOMIC DNA]</scope>
    <source>
        <strain evidence="11">cv. Landsberg erecta</strain>
    </source>
</reference>
<gene>
    <name evidence="10" type="ordered locus">AXX17_At3g32050</name>
</gene>
<dbReference type="FunFam" id="1.50.10.130:FF:000001">
    <property type="entry name" value="Isoprene synthase, chloroplastic"/>
    <property type="match status" value="1"/>
</dbReference>
<keyword evidence="3" id="KW-0479">Metal-binding</keyword>